<feature type="region of interest" description="Disordered" evidence="1">
    <location>
        <begin position="1"/>
        <end position="68"/>
    </location>
</feature>
<sequence>MRWLDEEEKLEPMPPPPAPKARPDTHRIPSPHLRRACNAVMDTGDEPAPQSPPVPHTHPLVALSDESARNVKLQREGGGMAMRSNQRLFRHPIVTGKRLNPTFLSRDRIKAFMDRQNEEPQQSVNSFAVEAEHSSRIIALQLQRQGEEMEKAPMMAPLAEEERTIAATEASARRHELLQTARLQALESRWRDEDEENKGALINGGTGSALARASERKVRKQLNPKWVQSRQDPSNRPKGALQRPEERHLRETLFRKTPSDLLRSGVLYDEADVARNATFGPLSRPQLPVVTSGIVGLAGCCFEEYEN</sequence>
<evidence type="ECO:0000256" key="1">
    <source>
        <dbReference type="SAM" id="MobiDB-lite"/>
    </source>
</evidence>
<feature type="compositionally biased region" description="Basic and acidic residues" evidence="1">
    <location>
        <begin position="243"/>
        <end position="252"/>
    </location>
</feature>
<protein>
    <submittedName>
        <fullName evidence="2">Uncharacterized protein</fullName>
    </submittedName>
</protein>
<evidence type="ECO:0000313" key="2">
    <source>
        <dbReference type="EMBL" id="ETO65641.1"/>
    </source>
</evidence>
<dbReference type="Proteomes" id="UP000028582">
    <property type="component" value="Unassembled WGS sequence"/>
</dbReference>
<reference evidence="2 3" key="1">
    <citation type="submission" date="2013-11" db="EMBL/GenBank/DDBJ databases">
        <title>The Genome Sequence of Phytophthora parasitica P1976.</title>
        <authorList>
            <consortium name="The Broad Institute Genomics Platform"/>
            <person name="Russ C."/>
            <person name="Tyler B."/>
            <person name="Panabieres F."/>
            <person name="Shan W."/>
            <person name="Tripathy S."/>
            <person name="Grunwald N."/>
            <person name="Machado M."/>
            <person name="Johnson C.S."/>
            <person name="Walker B."/>
            <person name="Young S."/>
            <person name="Zeng Q."/>
            <person name="Gargeya S."/>
            <person name="Fitzgerald M."/>
            <person name="Haas B."/>
            <person name="Abouelleil A."/>
            <person name="Allen A.W."/>
            <person name="Alvarado L."/>
            <person name="Arachchi H.M."/>
            <person name="Berlin A.M."/>
            <person name="Chapman S.B."/>
            <person name="Gainer-Dewar J."/>
            <person name="Goldberg J."/>
            <person name="Griggs A."/>
            <person name="Gujja S."/>
            <person name="Hansen M."/>
            <person name="Howarth C."/>
            <person name="Imamovic A."/>
            <person name="Ireland A."/>
            <person name="Larimer J."/>
            <person name="McCowan C."/>
            <person name="Murphy C."/>
            <person name="Pearson M."/>
            <person name="Poon T.W."/>
            <person name="Priest M."/>
            <person name="Roberts A."/>
            <person name="Saif S."/>
            <person name="Shea T."/>
            <person name="Sisk P."/>
            <person name="Sykes S."/>
            <person name="Wortman J."/>
            <person name="Nusbaum C."/>
            <person name="Birren B."/>
        </authorList>
    </citation>
    <scope>NUCLEOTIDE SEQUENCE [LARGE SCALE GENOMIC DNA]</scope>
    <source>
        <strain evidence="2 3">P1976</strain>
    </source>
</reference>
<accession>A0A080ZG80</accession>
<dbReference type="AlphaFoldDB" id="A0A080ZG80"/>
<comment type="caution">
    <text evidence="2">The sequence shown here is derived from an EMBL/GenBank/DDBJ whole genome shotgun (WGS) entry which is preliminary data.</text>
</comment>
<name>A0A080ZG80_PHYNI</name>
<proteinExistence type="predicted"/>
<gene>
    <name evidence="2" type="ORF">F444_17066</name>
</gene>
<dbReference type="OrthoDB" id="160116at2759"/>
<feature type="region of interest" description="Disordered" evidence="1">
    <location>
        <begin position="189"/>
        <end position="252"/>
    </location>
</feature>
<organism evidence="2 3">
    <name type="scientific">Phytophthora nicotianae P1976</name>
    <dbReference type="NCBI Taxonomy" id="1317066"/>
    <lineage>
        <taxon>Eukaryota</taxon>
        <taxon>Sar</taxon>
        <taxon>Stramenopiles</taxon>
        <taxon>Oomycota</taxon>
        <taxon>Peronosporomycetes</taxon>
        <taxon>Peronosporales</taxon>
        <taxon>Peronosporaceae</taxon>
        <taxon>Phytophthora</taxon>
    </lineage>
</organism>
<dbReference type="EMBL" id="ANJA01003175">
    <property type="protein sequence ID" value="ETO65641.1"/>
    <property type="molecule type" value="Genomic_DNA"/>
</dbReference>
<evidence type="ECO:0000313" key="3">
    <source>
        <dbReference type="Proteomes" id="UP000028582"/>
    </source>
</evidence>